<dbReference type="InterPro" id="IPR013767">
    <property type="entry name" value="PAS_fold"/>
</dbReference>
<dbReference type="CDD" id="cd17574">
    <property type="entry name" value="REC_OmpR"/>
    <property type="match status" value="1"/>
</dbReference>
<dbReference type="SUPFAM" id="SSF52172">
    <property type="entry name" value="CheY-like"/>
    <property type="match status" value="1"/>
</dbReference>
<feature type="domain" description="Histidine kinase" evidence="13">
    <location>
        <begin position="323"/>
        <end position="532"/>
    </location>
</feature>
<proteinExistence type="predicted"/>
<comment type="catalytic activity">
    <reaction evidence="1">
        <text>ATP + protein L-histidine = ADP + protein N-phospho-L-histidine.</text>
        <dbReference type="EC" id="2.7.13.3"/>
    </reaction>
</comment>
<reference evidence="17 18" key="1">
    <citation type="journal article" date="2014" name="Nature">
        <title>An environmental bacterial taxon with a large and distinct metabolic repertoire.</title>
        <authorList>
            <person name="Wilson M.C."/>
            <person name="Mori T."/>
            <person name="Ruckert C."/>
            <person name="Uria A.R."/>
            <person name="Helf M.J."/>
            <person name="Takada K."/>
            <person name="Gernert C."/>
            <person name="Steffens U.A."/>
            <person name="Heycke N."/>
            <person name="Schmitt S."/>
            <person name="Rinke C."/>
            <person name="Helfrich E.J."/>
            <person name="Brachmann A.O."/>
            <person name="Gurgui C."/>
            <person name="Wakimoto T."/>
            <person name="Kracht M."/>
            <person name="Crusemann M."/>
            <person name="Hentschel U."/>
            <person name="Abe I."/>
            <person name="Matsunaga S."/>
            <person name="Kalinowski J."/>
            <person name="Takeyama H."/>
            <person name="Piel J."/>
        </authorList>
    </citation>
    <scope>NUCLEOTIDE SEQUENCE [LARGE SCALE GENOMIC DNA]</scope>
    <source>
        <strain evidence="18">TSY1</strain>
    </source>
</reference>
<dbReference type="InterPro" id="IPR003661">
    <property type="entry name" value="HisK_dim/P_dom"/>
</dbReference>
<dbReference type="GO" id="GO:0005524">
    <property type="term" value="F:ATP binding"/>
    <property type="evidence" value="ECO:0007669"/>
    <property type="project" value="UniProtKB-KW"/>
</dbReference>
<evidence type="ECO:0000256" key="6">
    <source>
        <dbReference type="ARBA" id="ARBA00022777"/>
    </source>
</evidence>
<dbReference type="InterPro" id="IPR004358">
    <property type="entry name" value="Sig_transdc_His_kin-like_C"/>
</dbReference>
<feature type="domain" description="PAS" evidence="15">
    <location>
        <begin position="183"/>
        <end position="253"/>
    </location>
</feature>
<dbReference type="Gene3D" id="3.30.565.10">
    <property type="entry name" value="Histidine kinase-like ATPase, C-terminal domain"/>
    <property type="match status" value="1"/>
</dbReference>
<dbReference type="InterPro" id="IPR036097">
    <property type="entry name" value="HisK_dim/P_sf"/>
</dbReference>
<evidence type="ECO:0000256" key="11">
    <source>
        <dbReference type="PROSITE-ProRule" id="PRU00169"/>
    </source>
</evidence>
<dbReference type="Pfam" id="PF00072">
    <property type="entry name" value="Response_reg"/>
    <property type="match status" value="1"/>
</dbReference>
<dbReference type="InterPro" id="IPR011006">
    <property type="entry name" value="CheY-like_superfamily"/>
</dbReference>
<dbReference type="PANTHER" id="PTHR43065:SF10">
    <property type="entry name" value="PEROXIDE STRESS-ACTIVATED HISTIDINE KINASE MAK3"/>
    <property type="match status" value="1"/>
</dbReference>
<dbReference type="PANTHER" id="PTHR43065">
    <property type="entry name" value="SENSOR HISTIDINE KINASE"/>
    <property type="match status" value="1"/>
</dbReference>
<feature type="domain" description="Response regulatory" evidence="14">
    <location>
        <begin position="8"/>
        <end position="122"/>
    </location>
</feature>
<keyword evidence="7" id="KW-0067">ATP-binding</keyword>
<evidence type="ECO:0000256" key="8">
    <source>
        <dbReference type="ARBA" id="ARBA00023012"/>
    </source>
</evidence>
<evidence type="ECO:0000259" key="16">
    <source>
        <dbReference type="PROSITE" id="PS50113"/>
    </source>
</evidence>
<dbReference type="SUPFAM" id="SSF47384">
    <property type="entry name" value="Homodimeric domain of signal transducing histidine kinase"/>
    <property type="match status" value="1"/>
</dbReference>
<dbReference type="SMART" id="SM00388">
    <property type="entry name" value="HisKA"/>
    <property type="match status" value="1"/>
</dbReference>
<evidence type="ECO:0000313" key="18">
    <source>
        <dbReference type="Proteomes" id="UP000019141"/>
    </source>
</evidence>
<dbReference type="InterPro" id="IPR000014">
    <property type="entry name" value="PAS"/>
</dbReference>
<dbReference type="InterPro" id="IPR001789">
    <property type="entry name" value="Sig_transdc_resp-reg_receiver"/>
</dbReference>
<gene>
    <name evidence="17" type="ORF">ETSY1_32235</name>
</gene>
<dbReference type="HOGENOM" id="CLU_000445_114_39_7"/>
<dbReference type="InterPro" id="IPR005467">
    <property type="entry name" value="His_kinase_dom"/>
</dbReference>
<dbReference type="PROSITE" id="PS50112">
    <property type="entry name" value="PAS"/>
    <property type="match status" value="1"/>
</dbReference>
<evidence type="ECO:0000259" key="14">
    <source>
        <dbReference type="PROSITE" id="PS50110"/>
    </source>
</evidence>
<dbReference type="InterPro" id="IPR003594">
    <property type="entry name" value="HATPase_dom"/>
</dbReference>
<dbReference type="SUPFAM" id="SSF55785">
    <property type="entry name" value="PYP-like sensor domain (PAS domain)"/>
    <property type="match status" value="1"/>
</dbReference>
<dbReference type="Gene3D" id="3.30.450.20">
    <property type="entry name" value="PAS domain"/>
    <property type="match status" value="1"/>
</dbReference>
<accession>W4LAB9</accession>
<evidence type="ECO:0000256" key="5">
    <source>
        <dbReference type="ARBA" id="ARBA00022741"/>
    </source>
</evidence>
<comment type="caution">
    <text evidence="17">The sequence shown here is derived from an EMBL/GenBank/DDBJ whole genome shotgun (WGS) entry which is preliminary data.</text>
</comment>
<dbReference type="NCBIfam" id="TIGR00229">
    <property type="entry name" value="sensory_box"/>
    <property type="match status" value="1"/>
</dbReference>
<evidence type="ECO:0000256" key="3">
    <source>
        <dbReference type="ARBA" id="ARBA00022553"/>
    </source>
</evidence>
<dbReference type="Pfam" id="PF00989">
    <property type="entry name" value="PAS"/>
    <property type="match status" value="1"/>
</dbReference>
<dbReference type="PROSITE" id="PS50110">
    <property type="entry name" value="RESPONSE_REGULATORY"/>
    <property type="match status" value="1"/>
</dbReference>
<evidence type="ECO:0000256" key="7">
    <source>
        <dbReference type="ARBA" id="ARBA00022840"/>
    </source>
</evidence>
<dbReference type="InterPro" id="IPR035965">
    <property type="entry name" value="PAS-like_dom_sf"/>
</dbReference>
<dbReference type="SMART" id="SM00091">
    <property type="entry name" value="PAS"/>
    <property type="match status" value="1"/>
</dbReference>
<evidence type="ECO:0000259" key="15">
    <source>
        <dbReference type="PROSITE" id="PS50112"/>
    </source>
</evidence>
<dbReference type="FunFam" id="3.30.450.20:FF:000060">
    <property type="entry name" value="Sensor protein FixL"/>
    <property type="match status" value="1"/>
</dbReference>
<dbReference type="AlphaFoldDB" id="W4LAB9"/>
<dbReference type="SMART" id="SM00448">
    <property type="entry name" value="REC"/>
    <property type="match status" value="1"/>
</dbReference>
<dbReference type="Proteomes" id="UP000019141">
    <property type="component" value="Unassembled WGS sequence"/>
</dbReference>
<keyword evidence="12" id="KW-0175">Coiled coil</keyword>
<keyword evidence="8" id="KW-0902">Two-component regulatory system</keyword>
<dbReference type="EC" id="2.7.13.3" evidence="2"/>
<feature type="coiled-coil region" evidence="12">
    <location>
        <begin position="127"/>
        <end position="179"/>
    </location>
</feature>
<keyword evidence="3 11" id="KW-0597">Phosphoprotein</keyword>
<keyword evidence="4" id="KW-0808">Transferase</keyword>
<dbReference type="SUPFAM" id="SSF55874">
    <property type="entry name" value="ATPase domain of HSP90 chaperone/DNA topoisomerase II/histidine kinase"/>
    <property type="match status" value="1"/>
</dbReference>
<evidence type="ECO:0000256" key="9">
    <source>
        <dbReference type="ARBA" id="ARBA00059827"/>
    </source>
</evidence>
<dbReference type="PROSITE" id="PS50109">
    <property type="entry name" value="HIS_KIN"/>
    <property type="match status" value="1"/>
</dbReference>
<dbReference type="Gene3D" id="3.40.50.2300">
    <property type="match status" value="1"/>
</dbReference>
<dbReference type="GO" id="GO:0006355">
    <property type="term" value="P:regulation of DNA-templated transcription"/>
    <property type="evidence" value="ECO:0007669"/>
    <property type="project" value="InterPro"/>
</dbReference>
<feature type="domain" description="PAC" evidence="16">
    <location>
        <begin position="260"/>
        <end position="310"/>
    </location>
</feature>
<name>W4LAB9_ENTF1</name>
<evidence type="ECO:0000256" key="1">
    <source>
        <dbReference type="ARBA" id="ARBA00000085"/>
    </source>
</evidence>
<dbReference type="CDD" id="cd00130">
    <property type="entry name" value="PAS"/>
    <property type="match status" value="1"/>
</dbReference>
<dbReference type="InterPro" id="IPR000700">
    <property type="entry name" value="PAS-assoc_C"/>
</dbReference>
<evidence type="ECO:0000256" key="4">
    <source>
        <dbReference type="ARBA" id="ARBA00022679"/>
    </source>
</evidence>
<sequence>MSSTTPIRILMMEDDVGQARLAQRALQRAGYEVEVAHDGESGLSMFQANTFDVLIVDHQMPEKDGIEVLHMLVAWNALSPTIMVTGNGDEAVAVEAMKLGAGDYIVKDVDGNYLTLLPTVIERILDQQRLVDEKQRAEAALHQTLQELEERVASRTADLQRTNEQLRTEIAERTRVEEALRQSEARNRSIVETVIDGIITIDEHGTIESFNSAAERIFGYGAADVIGQNIMILMPSPDREQHDAYLQRYLQTGERKIIGIGREVVGLRQDGTTFPMDLAVGETRVGNRRMFTGIVRNITDRKQAAQEMQRADRLALVGQLASGLAHEIGTPLNVIAGNAELLRMDLETQQFDTNILDAIVRQTDRITGLVQQLLTFARAKNEAMGPFSLREPLFHALRLLETRLSHEGIATSIDVPESLPLLWGAADQVEQVFLNVLVNAWHAMPDGGEVTITAHELDHERVQVTFHDTGVGMTAEAIDKAFDPFFSTKGEQGTGLGLAICKQIIDNHQGQMRLESTSGVGTAIIIDFIQANLND</sequence>
<dbReference type="CDD" id="cd00082">
    <property type="entry name" value="HisKA"/>
    <property type="match status" value="1"/>
</dbReference>
<dbReference type="InterPro" id="IPR036890">
    <property type="entry name" value="HATPase_C_sf"/>
</dbReference>
<dbReference type="PRINTS" id="PR00344">
    <property type="entry name" value="BCTRLSENSOR"/>
</dbReference>
<dbReference type="GO" id="GO:0000155">
    <property type="term" value="F:phosphorelay sensor kinase activity"/>
    <property type="evidence" value="ECO:0007669"/>
    <property type="project" value="InterPro"/>
</dbReference>
<dbReference type="Gene3D" id="1.10.287.130">
    <property type="match status" value="1"/>
</dbReference>
<keyword evidence="5" id="KW-0547">Nucleotide-binding</keyword>
<evidence type="ECO:0000256" key="2">
    <source>
        <dbReference type="ARBA" id="ARBA00012438"/>
    </source>
</evidence>
<dbReference type="Pfam" id="PF02518">
    <property type="entry name" value="HATPase_c"/>
    <property type="match status" value="1"/>
</dbReference>
<feature type="modified residue" description="4-aspartylphosphate" evidence="11">
    <location>
        <position position="57"/>
    </location>
</feature>
<dbReference type="SMART" id="SM00387">
    <property type="entry name" value="HATPase_c"/>
    <property type="match status" value="1"/>
</dbReference>
<comment type="function">
    <text evidence="9">Putative oxygen sensor; modulates the activity of FixJ, a transcriptional activator of nitrogen fixation fixK gene. FixL probably acts as a kinase that phosphorylates FixJ.</text>
</comment>
<evidence type="ECO:0000313" key="17">
    <source>
        <dbReference type="EMBL" id="ETW95043.1"/>
    </source>
</evidence>
<evidence type="ECO:0000256" key="10">
    <source>
        <dbReference type="ARBA" id="ARBA00070616"/>
    </source>
</evidence>
<dbReference type="EMBL" id="AZHW01000962">
    <property type="protein sequence ID" value="ETW95043.1"/>
    <property type="molecule type" value="Genomic_DNA"/>
</dbReference>
<evidence type="ECO:0000259" key="13">
    <source>
        <dbReference type="PROSITE" id="PS50109"/>
    </source>
</evidence>
<keyword evidence="6" id="KW-0418">Kinase</keyword>
<evidence type="ECO:0000256" key="12">
    <source>
        <dbReference type="SAM" id="Coils"/>
    </source>
</evidence>
<organism evidence="17 18">
    <name type="scientific">Entotheonella factor</name>
    <dbReference type="NCBI Taxonomy" id="1429438"/>
    <lineage>
        <taxon>Bacteria</taxon>
        <taxon>Pseudomonadati</taxon>
        <taxon>Nitrospinota/Tectimicrobiota group</taxon>
        <taxon>Candidatus Tectimicrobiota</taxon>
        <taxon>Candidatus Entotheonellia</taxon>
        <taxon>Candidatus Entotheonellales</taxon>
        <taxon>Candidatus Entotheonellaceae</taxon>
        <taxon>Candidatus Entotheonella</taxon>
    </lineage>
</organism>
<protein>
    <recommendedName>
        <fullName evidence="10">Sensor protein FixL</fullName>
        <ecNumber evidence="2">2.7.13.3</ecNumber>
    </recommendedName>
</protein>
<dbReference type="PROSITE" id="PS50113">
    <property type="entry name" value="PAC"/>
    <property type="match status" value="1"/>
</dbReference>
<keyword evidence="18" id="KW-1185">Reference proteome</keyword>
<dbReference type="Pfam" id="PF00512">
    <property type="entry name" value="HisKA"/>
    <property type="match status" value="1"/>
</dbReference>